<evidence type="ECO:0000313" key="8">
    <source>
        <dbReference type="Proteomes" id="UP000712080"/>
    </source>
</evidence>
<evidence type="ECO:0000256" key="4">
    <source>
        <dbReference type="ARBA" id="ARBA00022801"/>
    </source>
</evidence>
<accession>A0A972FN25</accession>
<comment type="caution">
    <text evidence="7">The sequence shown here is derived from an EMBL/GenBank/DDBJ whole genome shotgun (WGS) entry which is preliminary data.</text>
</comment>
<keyword evidence="8" id="KW-1185">Reference proteome</keyword>
<dbReference type="GO" id="GO:0031218">
    <property type="term" value="F:arabinogalactan endo-1,4-beta-galactosidase activity"/>
    <property type="evidence" value="ECO:0007669"/>
    <property type="project" value="UniProtKB-EC"/>
</dbReference>
<reference evidence="7" key="1">
    <citation type="submission" date="2020-02" db="EMBL/GenBank/DDBJ databases">
        <title>Flavobacterium sp. genome.</title>
        <authorList>
            <person name="Jung H.S."/>
            <person name="Baek J.H."/>
            <person name="Jeon C.O."/>
        </authorList>
    </citation>
    <scope>NUCLEOTIDE SEQUENCE</scope>
    <source>
        <strain evidence="7">SE-s28</strain>
    </source>
</reference>
<dbReference type="SUPFAM" id="SSF51445">
    <property type="entry name" value="(Trans)glycosidases"/>
    <property type="match status" value="1"/>
</dbReference>
<proteinExistence type="inferred from homology"/>
<evidence type="ECO:0000256" key="5">
    <source>
        <dbReference type="ARBA" id="ARBA00023295"/>
    </source>
</evidence>
<evidence type="ECO:0000256" key="2">
    <source>
        <dbReference type="ARBA" id="ARBA00010687"/>
    </source>
</evidence>
<comment type="similarity">
    <text evidence="2 6">Belongs to the glycosyl hydrolase 53 family.</text>
</comment>
<evidence type="ECO:0000313" key="7">
    <source>
        <dbReference type="EMBL" id="NMH28712.1"/>
    </source>
</evidence>
<dbReference type="PANTHER" id="PTHR34983">
    <property type="entry name" value="ARABINOGALACTAN ENDO-BETA-1,4-GALACTANASE A"/>
    <property type="match status" value="1"/>
</dbReference>
<keyword evidence="5 6" id="KW-0326">Glycosidase</keyword>
<dbReference type="EMBL" id="JAAMPU010000106">
    <property type="protein sequence ID" value="NMH28712.1"/>
    <property type="molecule type" value="Genomic_DNA"/>
</dbReference>
<dbReference type="AlphaFoldDB" id="A0A972FN25"/>
<dbReference type="PANTHER" id="PTHR34983:SF1">
    <property type="entry name" value="ARABINOGALACTAN ENDO-BETA-1,4-GALACTANASE A"/>
    <property type="match status" value="1"/>
</dbReference>
<sequence length="355" mass="39687">MQKLLCPIVFGLLTILLSGCSDENANANSTDTFVRAADLSFLPEIEQSETIYYDNGQPKDAIQILHDHGCNTIRLRLWKNPPAGHSGMAEVKQMAMRARVLGMQVWLSVHFSDTWADPGQQMIPQEWQVLDFDGLKAEVSGYTSEIIQQIHPDIFQIGNETNDGFLWPMGQLSQNPLQCHELFSAVSASIRAQSPQTKIMIHYAGTSGAVEFFDSFEDIDYDSAGLSYYPVWHGTDLDELSSVMALIQNHTGKEILIAETAYPFTLGYDDWTNNIVGLESQLVPGYPATPNGQKQFLQSIRNLVEWNPNGNGFCYWGGEWVAFRGPESTSGSPYENQALFDFDHNGLSVLDVFER</sequence>
<dbReference type="PROSITE" id="PS51257">
    <property type="entry name" value="PROKAR_LIPOPROTEIN"/>
    <property type="match status" value="1"/>
</dbReference>
<dbReference type="RefSeq" id="WP_169527812.1">
    <property type="nucleotide sequence ID" value="NZ_JAAMPU010000106.1"/>
</dbReference>
<gene>
    <name evidence="7" type="ORF">G6047_11775</name>
</gene>
<evidence type="ECO:0000256" key="3">
    <source>
        <dbReference type="ARBA" id="ARBA00012556"/>
    </source>
</evidence>
<dbReference type="EC" id="3.2.1.89" evidence="3 6"/>
<dbReference type="GO" id="GO:0045490">
    <property type="term" value="P:pectin catabolic process"/>
    <property type="evidence" value="ECO:0007669"/>
    <property type="project" value="TreeGrafter"/>
</dbReference>
<keyword evidence="4 6" id="KW-0378">Hydrolase</keyword>
<evidence type="ECO:0000256" key="6">
    <source>
        <dbReference type="RuleBase" id="RU361192"/>
    </source>
</evidence>
<dbReference type="InterPro" id="IPR011683">
    <property type="entry name" value="Glyco_hydro_53"/>
</dbReference>
<evidence type="ECO:0000256" key="1">
    <source>
        <dbReference type="ARBA" id="ARBA00001695"/>
    </source>
</evidence>
<protein>
    <recommendedName>
        <fullName evidence="3 6">Arabinogalactan endo-beta-1,4-galactanase</fullName>
        <ecNumber evidence="3 6">3.2.1.89</ecNumber>
    </recommendedName>
</protein>
<dbReference type="Proteomes" id="UP000712080">
    <property type="component" value="Unassembled WGS sequence"/>
</dbReference>
<name>A0A972FN25_9FLAO</name>
<dbReference type="InterPro" id="IPR017853">
    <property type="entry name" value="GH"/>
</dbReference>
<dbReference type="Pfam" id="PF07745">
    <property type="entry name" value="Glyco_hydro_53"/>
    <property type="match status" value="1"/>
</dbReference>
<comment type="catalytic activity">
    <reaction evidence="1 6">
        <text>The enzyme specifically hydrolyzes (1-&gt;4)-beta-D-galactosidic linkages in type I arabinogalactans.</text>
        <dbReference type="EC" id="3.2.1.89"/>
    </reaction>
</comment>
<dbReference type="GO" id="GO:0015926">
    <property type="term" value="F:glucosidase activity"/>
    <property type="evidence" value="ECO:0007669"/>
    <property type="project" value="InterPro"/>
</dbReference>
<dbReference type="Gene3D" id="3.20.20.80">
    <property type="entry name" value="Glycosidases"/>
    <property type="match status" value="1"/>
</dbReference>
<organism evidence="7 8">
    <name type="scientific">Flavobacterium silvaticum</name>
    <dbReference type="NCBI Taxonomy" id="1852020"/>
    <lineage>
        <taxon>Bacteria</taxon>
        <taxon>Pseudomonadati</taxon>
        <taxon>Bacteroidota</taxon>
        <taxon>Flavobacteriia</taxon>
        <taxon>Flavobacteriales</taxon>
        <taxon>Flavobacteriaceae</taxon>
        <taxon>Flavobacterium</taxon>
    </lineage>
</organism>